<accession>A0ABM6WDN0</accession>
<evidence type="ECO:0000313" key="4">
    <source>
        <dbReference type="Proteomes" id="UP000246099"/>
    </source>
</evidence>
<protein>
    <recommendedName>
        <fullName evidence="2">DUF6644 domain-containing protein</fullName>
    </recommendedName>
</protein>
<feature type="domain" description="DUF6644" evidence="2">
    <location>
        <begin position="29"/>
        <end position="151"/>
    </location>
</feature>
<reference evidence="3 4" key="1">
    <citation type="submission" date="2018-05" db="EMBL/GenBank/DDBJ databases">
        <title>Chitinophaga sp. nov., isolated from rhizosphere soil of Alhagi.</title>
        <authorList>
            <person name="Liu Y."/>
        </authorList>
    </citation>
    <scope>NUCLEOTIDE SEQUENCE [LARGE SCALE GENOMIC DNA]</scope>
    <source>
        <strain evidence="3 4">T22</strain>
    </source>
</reference>
<evidence type="ECO:0000259" key="2">
    <source>
        <dbReference type="Pfam" id="PF20349"/>
    </source>
</evidence>
<feature type="transmembrane region" description="Helical" evidence="1">
    <location>
        <begin position="129"/>
        <end position="151"/>
    </location>
</feature>
<keyword evidence="4" id="KW-1185">Reference proteome</keyword>
<dbReference type="Proteomes" id="UP000246099">
    <property type="component" value="Chromosome"/>
</dbReference>
<sequence>MIAVADWLRLLENSAWALAIRQSAWLYPFLEIVHITGIVVLVGAAFMFDLRLLGFSKHLPADGLGHHLLTWSVRGLFLIVPSGMLLFITNASTLGHDPVFWTKMALLAAAGGNALFFRRTAPRAGSPAAKTAAVLSLLLWVAVIACGRLLAY</sequence>
<dbReference type="InterPro" id="IPR046586">
    <property type="entry name" value="DUF6644"/>
</dbReference>
<evidence type="ECO:0000256" key="1">
    <source>
        <dbReference type="SAM" id="Phobius"/>
    </source>
</evidence>
<dbReference type="RefSeq" id="WP_119078294.1">
    <property type="nucleotide sequence ID" value="NZ_CP029600.1"/>
</dbReference>
<feature type="transmembrane region" description="Helical" evidence="1">
    <location>
        <begin position="68"/>
        <end position="88"/>
    </location>
</feature>
<organism evidence="3 4">
    <name type="scientific">Chitinophaga alhagiae</name>
    <dbReference type="NCBI Taxonomy" id="2203219"/>
    <lineage>
        <taxon>Bacteria</taxon>
        <taxon>Pseudomonadati</taxon>
        <taxon>Bacteroidota</taxon>
        <taxon>Chitinophagia</taxon>
        <taxon>Chitinophagales</taxon>
        <taxon>Chitinophagaceae</taxon>
        <taxon>Chitinophaga</taxon>
    </lineage>
</organism>
<keyword evidence="1" id="KW-0472">Membrane</keyword>
<keyword evidence="1" id="KW-1133">Transmembrane helix</keyword>
<evidence type="ECO:0000313" key="3">
    <source>
        <dbReference type="EMBL" id="AWO02089.1"/>
    </source>
</evidence>
<feature type="transmembrane region" description="Helical" evidence="1">
    <location>
        <begin position="25"/>
        <end position="48"/>
    </location>
</feature>
<proteinExistence type="predicted"/>
<feature type="transmembrane region" description="Helical" evidence="1">
    <location>
        <begin position="100"/>
        <end position="117"/>
    </location>
</feature>
<gene>
    <name evidence="3" type="ORF">DLD77_10470</name>
</gene>
<dbReference type="EMBL" id="CP029600">
    <property type="protein sequence ID" value="AWO02089.1"/>
    <property type="molecule type" value="Genomic_DNA"/>
</dbReference>
<keyword evidence="1" id="KW-0812">Transmembrane</keyword>
<name>A0ABM6WDN0_9BACT</name>
<dbReference type="Pfam" id="PF20349">
    <property type="entry name" value="DUF6644"/>
    <property type="match status" value="1"/>
</dbReference>